<dbReference type="AlphaFoldDB" id="A0A5M3VV64"/>
<accession>A0A5M3VV64</accession>
<protein>
    <submittedName>
        <fullName evidence="2">Uncharacterized protein</fullName>
    </submittedName>
</protein>
<dbReference type="Proteomes" id="UP000334990">
    <property type="component" value="Unassembled WGS sequence"/>
</dbReference>
<name>A0A5M3VV64_9ACTN</name>
<evidence type="ECO:0000313" key="3">
    <source>
        <dbReference type="Proteomes" id="UP000334990"/>
    </source>
</evidence>
<keyword evidence="3" id="KW-1185">Reference proteome</keyword>
<proteinExistence type="predicted"/>
<evidence type="ECO:0000313" key="2">
    <source>
        <dbReference type="EMBL" id="GER98982.1"/>
    </source>
</evidence>
<organism evidence="2 3">
    <name type="scientific">Acrocarpospora corrugata</name>
    <dbReference type="NCBI Taxonomy" id="35763"/>
    <lineage>
        <taxon>Bacteria</taxon>
        <taxon>Bacillati</taxon>
        <taxon>Actinomycetota</taxon>
        <taxon>Actinomycetes</taxon>
        <taxon>Streptosporangiales</taxon>
        <taxon>Streptosporangiaceae</taxon>
        <taxon>Acrocarpospora</taxon>
    </lineage>
</organism>
<keyword evidence="1" id="KW-0812">Transmembrane</keyword>
<reference evidence="2 3" key="1">
    <citation type="submission" date="2019-10" db="EMBL/GenBank/DDBJ databases">
        <title>Whole genome shotgun sequence of Acrocarpospora corrugata NBRC 13972.</title>
        <authorList>
            <person name="Ichikawa N."/>
            <person name="Kimura A."/>
            <person name="Kitahashi Y."/>
            <person name="Komaki H."/>
            <person name="Oguchi A."/>
        </authorList>
    </citation>
    <scope>NUCLEOTIDE SEQUENCE [LARGE SCALE GENOMIC DNA]</scope>
    <source>
        <strain evidence="2 3">NBRC 13972</strain>
    </source>
</reference>
<keyword evidence="1" id="KW-0472">Membrane</keyword>
<feature type="transmembrane region" description="Helical" evidence="1">
    <location>
        <begin position="6"/>
        <end position="24"/>
    </location>
</feature>
<dbReference type="RefSeq" id="WP_155335410.1">
    <property type="nucleotide sequence ID" value="NZ_BAAABN010000042.1"/>
</dbReference>
<keyword evidence="1" id="KW-1133">Transmembrane helix</keyword>
<gene>
    <name evidence="2" type="ORF">Acor_10460</name>
</gene>
<comment type="caution">
    <text evidence="2">The sequence shown here is derived from an EMBL/GenBank/DDBJ whole genome shotgun (WGS) entry which is preliminary data.</text>
</comment>
<sequence length="73" mass="8016">MDLATAAQLATIGMSLAALGGVALRARSRAGRRLYHVRVRPFPPDDTELNRDNHTIVLEISENPPQDPPKEDI</sequence>
<dbReference type="EMBL" id="BLAD01000038">
    <property type="protein sequence ID" value="GER98982.1"/>
    <property type="molecule type" value="Genomic_DNA"/>
</dbReference>
<evidence type="ECO:0000256" key="1">
    <source>
        <dbReference type="SAM" id="Phobius"/>
    </source>
</evidence>